<comment type="caution">
    <text evidence="1">The sequence shown here is derived from an EMBL/GenBank/DDBJ whole genome shotgun (WGS) entry which is preliminary data.</text>
</comment>
<evidence type="ECO:0000313" key="1">
    <source>
        <dbReference type="EMBL" id="GFU20979.1"/>
    </source>
</evidence>
<organism evidence="1 2">
    <name type="scientific">Nephila pilipes</name>
    <name type="common">Giant wood spider</name>
    <name type="synonym">Nephila maculata</name>
    <dbReference type="NCBI Taxonomy" id="299642"/>
    <lineage>
        <taxon>Eukaryota</taxon>
        <taxon>Metazoa</taxon>
        <taxon>Ecdysozoa</taxon>
        <taxon>Arthropoda</taxon>
        <taxon>Chelicerata</taxon>
        <taxon>Arachnida</taxon>
        <taxon>Araneae</taxon>
        <taxon>Araneomorphae</taxon>
        <taxon>Entelegynae</taxon>
        <taxon>Araneoidea</taxon>
        <taxon>Nephilidae</taxon>
        <taxon>Nephila</taxon>
    </lineage>
</organism>
<dbReference type="AlphaFoldDB" id="A0A8X6UII7"/>
<accession>A0A8X6UII7</accession>
<gene>
    <name evidence="1" type="ORF">NPIL_694101</name>
</gene>
<dbReference type="EMBL" id="BMAW01080738">
    <property type="protein sequence ID" value="GFU20979.1"/>
    <property type="molecule type" value="Genomic_DNA"/>
</dbReference>
<name>A0A8X6UII7_NEPPI</name>
<dbReference type="Proteomes" id="UP000887013">
    <property type="component" value="Unassembled WGS sequence"/>
</dbReference>
<keyword evidence="2" id="KW-1185">Reference proteome</keyword>
<protein>
    <submittedName>
        <fullName evidence="1">Uncharacterized protein</fullName>
    </submittedName>
</protein>
<reference evidence="1" key="1">
    <citation type="submission" date="2020-08" db="EMBL/GenBank/DDBJ databases">
        <title>Multicomponent nature underlies the extraordinary mechanical properties of spider dragline silk.</title>
        <authorList>
            <person name="Kono N."/>
            <person name="Nakamura H."/>
            <person name="Mori M."/>
            <person name="Yoshida Y."/>
            <person name="Ohtoshi R."/>
            <person name="Malay A.D."/>
            <person name="Moran D.A.P."/>
            <person name="Tomita M."/>
            <person name="Numata K."/>
            <person name="Arakawa K."/>
        </authorList>
    </citation>
    <scope>NUCLEOTIDE SEQUENCE</scope>
</reference>
<evidence type="ECO:0000313" key="2">
    <source>
        <dbReference type="Proteomes" id="UP000887013"/>
    </source>
</evidence>
<feature type="non-terminal residue" evidence="1">
    <location>
        <position position="39"/>
    </location>
</feature>
<proteinExistence type="predicted"/>
<sequence>MTRRYGNKWQPFKGTALVEGDDDPRSLSAFFGALTRDEG</sequence>